<dbReference type="AlphaFoldDB" id="D8LGJ3"/>
<evidence type="ECO:0000313" key="3">
    <source>
        <dbReference type="Proteomes" id="UP000002630"/>
    </source>
</evidence>
<dbReference type="EMBL" id="FN649729">
    <property type="protein sequence ID" value="CBN79050.1"/>
    <property type="molecule type" value="Genomic_DNA"/>
</dbReference>
<evidence type="ECO:0000313" key="2">
    <source>
        <dbReference type="EMBL" id="CBN79050.1"/>
    </source>
</evidence>
<proteinExistence type="predicted"/>
<reference evidence="2 3" key="1">
    <citation type="journal article" date="2010" name="Nature">
        <title>The Ectocarpus genome and the independent evolution of multicellularity in brown algae.</title>
        <authorList>
            <person name="Cock J.M."/>
            <person name="Sterck L."/>
            <person name="Rouze P."/>
            <person name="Scornet D."/>
            <person name="Allen A.E."/>
            <person name="Amoutzias G."/>
            <person name="Anthouard V."/>
            <person name="Artiguenave F."/>
            <person name="Aury J.M."/>
            <person name="Badger J.H."/>
            <person name="Beszteri B."/>
            <person name="Billiau K."/>
            <person name="Bonnet E."/>
            <person name="Bothwell J.H."/>
            <person name="Bowler C."/>
            <person name="Boyen C."/>
            <person name="Brownlee C."/>
            <person name="Carrano C.J."/>
            <person name="Charrier B."/>
            <person name="Cho G.Y."/>
            <person name="Coelho S.M."/>
            <person name="Collen J."/>
            <person name="Corre E."/>
            <person name="Da Silva C."/>
            <person name="Delage L."/>
            <person name="Delaroque N."/>
            <person name="Dittami S.M."/>
            <person name="Doulbeau S."/>
            <person name="Elias M."/>
            <person name="Farnham G."/>
            <person name="Gachon C.M."/>
            <person name="Gschloessl B."/>
            <person name="Heesch S."/>
            <person name="Jabbari K."/>
            <person name="Jubin C."/>
            <person name="Kawai H."/>
            <person name="Kimura K."/>
            <person name="Kloareg B."/>
            <person name="Kupper F.C."/>
            <person name="Lang D."/>
            <person name="Le Bail A."/>
            <person name="Leblanc C."/>
            <person name="Lerouge P."/>
            <person name="Lohr M."/>
            <person name="Lopez P.J."/>
            <person name="Martens C."/>
            <person name="Maumus F."/>
            <person name="Michel G."/>
            <person name="Miranda-Saavedra D."/>
            <person name="Morales J."/>
            <person name="Moreau H."/>
            <person name="Motomura T."/>
            <person name="Nagasato C."/>
            <person name="Napoli C.A."/>
            <person name="Nelson D.R."/>
            <person name="Nyvall-Collen P."/>
            <person name="Peters A.F."/>
            <person name="Pommier C."/>
            <person name="Potin P."/>
            <person name="Poulain J."/>
            <person name="Quesneville H."/>
            <person name="Read B."/>
            <person name="Rensing S.A."/>
            <person name="Ritter A."/>
            <person name="Rousvoal S."/>
            <person name="Samanta M."/>
            <person name="Samson G."/>
            <person name="Schroeder D.C."/>
            <person name="Segurens B."/>
            <person name="Strittmatter M."/>
            <person name="Tonon T."/>
            <person name="Tregear J.W."/>
            <person name="Valentin K."/>
            <person name="von Dassow P."/>
            <person name="Yamagishi T."/>
            <person name="Van de Peer Y."/>
            <person name="Wincker P."/>
        </authorList>
    </citation>
    <scope>NUCLEOTIDE SEQUENCE [LARGE SCALE GENOMIC DNA]</scope>
    <source>
        <strain evidence="3">Ec32 / CCAP1310/4</strain>
    </source>
</reference>
<dbReference type="Proteomes" id="UP000002630">
    <property type="component" value="Linkage Group LG04"/>
</dbReference>
<accession>D8LGJ3</accession>
<dbReference type="InParanoid" id="D8LGJ3"/>
<protein>
    <submittedName>
        <fullName evidence="2">Uncharacterized protein</fullName>
    </submittedName>
</protein>
<evidence type="ECO:0000256" key="1">
    <source>
        <dbReference type="SAM" id="MobiDB-lite"/>
    </source>
</evidence>
<keyword evidence="3" id="KW-1185">Reference proteome</keyword>
<dbReference type="EMBL" id="FN648201">
    <property type="protein sequence ID" value="CBN79050.1"/>
    <property type="molecule type" value="Genomic_DNA"/>
</dbReference>
<feature type="region of interest" description="Disordered" evidence="1">
    <location>
        <begin position="50"/>
        <end position="98"/>
    </location>
</feature>
<gene>
    <name evidence="2" type="ORF">Esi_0168_0048</name>
</gene>
<sequence>MTIAYSFKSTLEAINGSEGAGDDRCLGKVYPTGDGLAVGENARAVRRSLVRQVGRRGHEQRPCSAKEGLRSYSRGGRLHHGRFAVPGTPRRAESSAYH</sequence>
<organism evidence="2 3">
    <name type="scientific">Ectocarpus siliculosus</name>
    <name type="common">Brown alga</name>
    <name type="synonym">Conferva siliculosa</name>
    <dbReference type="NCBI Taxonomy" id="2880"/>
    <lineage>
        <taxon>Eukaryota</taxon>
        <taxon>Sar</taxon>
        <taxon>Stramenopiles</taxon>
        <taxon>Ochrophyta</taxon>
        <taxon>PX clade</taxon>
        <taxon>Phaeophyceae</taxon>
        <taxon>Ectocarpales</taxon>
        <taxon>Ectocarpaceae</taxon>
        <taxon>Ectocarpus</taxon>
    </lineage>
</organism>
<name>D8LGJ3_ECTSI</name>